<dbReference type="RefSeq" id="WP_126025908.1">
    <property type="nucleotide sequence ID" value="NZ_RXFT01000026.1"/>
</dbReference>
<comment type="caution">
    <text evidence="1">The sequence shown here is derived from an EMBL/GenBank/DDBJ whole genome shotgun (WGS) entry which is preliminary data.</text>
</comment>
<evidence type="ECO:0000313" key="2">
    <source>
        <dbReference type="Proteomes" id="UP000281118"/>
    </source>
</evidence>
<organism evidence="1 2">
    <name type="scientific">Variovorax guangxiensis</name>
    <dbReference type="NCBI Taxonomy" id="1775474"/>
    <lineage>
        <taxon>Bacteria</taxon>
        <taxon>Pseudomonadati</taxon>
        <taxon>Pseudomonadota</taxon>
        <taxon>Betaproteobacteria</taxon>
        <taxon>Burkholderiales</taxon>
        <taxon>Comamonadaceae</taxon>
        <taxon>Variovorax</taxon>
    </lineage>
</organism>
<reference evidence="1 2" key="1">
    <citation type="submission" date="2018-12" db="EMBL/GenBank/DDBJ databases">
        <title>The genome sequences of Variovorax guangxiensis DSM 27352.</title>
        <authorList>
            <person name="Gao J."/>
            <person name="Sun J."/>
        </authorList>
    </citation>
    <scope>NUCLEOTIDE SEQUENCE [LARGE SCALE GENOMIC DNA]</scope>
    <source>
        <strain evidence="1 2">DSM 27352</strain>
    </source>
</reference>
<accession>A0A433MVB7</accession>
<evidence type="ECO:0000313" key="1">
    <source>
        <dbReference type="EMBL" id="RUR71855.1"/>
    </source>
</evidence>
<proteinExistence type="predicted"/>
<dbReference type="AlphaFoldDB" id="A0A433MVB7"/>
<dbReference type="Proteomes" id="UP000281118">
    <property type="component" value="Unassembled WGS sequence"/>
</dbReference>
<sequence>MSLRLEWERDVTDAVAELCECDNSDAQAIVEGQGAILESCWLLRNTAVDTAAQIAEGSAV</sequence>
<name>A0A433MVB7_9BURK</name>
<gene>
    <name evidence="1" type="ORF">EJP67_32895</name>
</gene>
<protein>
    <submittedName>
        <fullName evidence="1">Uncharacterized protein</fullName>
    </submittedName>
</protein>
<dbReference type="EMBL" id="RXFT01000026">
    <property type="protein sequence ID" value="RUR71855.1"/>
    <property type="molecule type" value="Genomic_DNA"/>
</dbReference>